<proteinExistence type="predicted"/>
<reference evidence="2" key="1">
    <citation type="submission" date="2023-01" db="EMBL/GenBank/DDBJ databases">
        <title>The diversity of Class Acidimicrobiia in South China Sea sediment environments and the proposal of Iamia marina sp. nov., a novel species of the genus Iamia.</title>
        <authorList>
            <person name="He Y."/>
            <person name="Tian X."/>
        </authorList>
    </citation>
    <scope>NUCLEOTIDE SEQUENCE</scope>
    <source>
        <strain evidence="2">DSM 19957</strain>
    </source>
</reference>
<dbReference type="Proteomes" id="UP001216390">
    <property type="component" value="Chromosome"/>
</dbReference>
<dbReference type="KEGG" id="ima:PO878_16880"/>
<dbReference type="RefSeq" id="WP_272735702.1">
    <property type="nucleotide sequence ID" value="NZ_CP116942.1"/>
</dbReference>
<dbReference type="InterPro" id="IPR007296">
    <property type="entry name" value="DUF403"/>
</dbReference>
<dbReference type="Pfam" id="PF04168">
    <property type="entry name" value="Alpha-E"/>
    <property type="match status" value="1"/>
</dbReference>
<feature type="domain" description="DUF403" evidence="1">
    <location>
        <begin position="1"/>
        <end position="294"/>
    </location>
</feature>
<dbReference type="EMBL" id="CP116942">
    <property type="protein sequence ID" value="WCO66178.1"/>
    <property type="molecule type" value="Genomic_DNA"/>
</dbReference>
<gene>
    <name evidence="2" type="ORF">PO878_16880</name>
</gene>
<dbReference type="PANTHER" id="PTHR34595">
    <property type="entry name" value="BLR5612 PROTEIN"/>
    <property type="match status" value="1"/>
</dbReference>
<evidence type="ECO:0000313" key="3">
    <source>
        <dbReference type="Proteomes" id="UP001216390"/>
    </source>
</evidence>
<organism evidence="2 3">
    <name type="scientific">Iamia majanohamensis</name>
    <dbReference type="NCBI Taxonomy" id="467976"/>
    <lineage>
        <taxon>Bacteria</taxon>
        <taxon>Bacillati</taxon>
        <taxon>Actinomycetota</taxon>
        <taxon>Acidimicrobiia</taxon>
        <taxon>Acidimicrobiales</taxon>
        <taxon>Iamiaceae</taxon>
        <taxon>Iamia</taxon>
    </lineage>
</organism>
<dbReference type="AlphaFoldDB" id="A0AAE9Y829"/>
<dbReference type="InterPro" id="IPR051680">
    <property type="entry name" value="ATP-dep_Glu-Cys_Ligase-2"/>
</dbReference>
<protein>
    <submittedName>
        <fullName evidence="2">Alpha-E domain-containing protein</fullName>
    </submittedName>
</protein>
<keyword evidence="3" id="KW-1185">Reference proteome</keyword>
<evidence type="ECO:0000313" key="2">
    <source>
        <dbReference type="EMBL" id="WCO66178.1"/>
    </source>
</evidence>
<name>A0AAE9Y829_9ACTN</name>
<accession>A0AAE9Y829</accession>
<dbReference type="PANTHER" id="PTHR34595:SF7">
    <property type="entry name" value="SLL1039 PROTEIN"/>
    <property type="match status" value="1"/>
</dbReference>
<sequence length="311" mass="34277">MLSRIAESLYWMGRYVERADDTARLLDVHVHRMLADATDERMGSTLIAAMGLAGSAEVSDVDLWRATELLAYDQDNPSSVAGSLRLARENARGLRETLATDVWEAINRTHHDLDAQVRAARALGPNLFFRWVGERVALLGGLIDSVVLHDDGWRFLTAGRCLERVDMTARLLAAVTTDDDASRWTSVLESCGANDAFLRTHGGEVTRERALAFLLQSEDLPRSVVFALRRAENCLAEIAVANGSPGRSVRVVGRARSELTYASAPDLVARADEVVEGLQRACQEVDELVRGRYFRRADLIEWASDIQGVGA</sequence>
<evidence type="ECO:0000259" key="1">
    <source>
        <dbReference type="Pfam" id="PF04168"/>
    </source>
</evidence>